<keyword evidence="9" id="KW-1185">Reference proteome</keyword>
<evidence type="ECO:0000256" key="6">
    <source>
        <dbReference type="SAM" id="Coils"/>
    </source>
</evidence>
<feature type="compositionally biased region" description="Basic and acidic residues" evidence="7">
    <location>
        <begin position="131"/>
        <end position="145"/>
    </location>
</feature>
<sequence>MDEYTKHQLQIPYSKNPSYTPTIHPPSFYYQQSLLPSYLIPVRIDLEYDNVKLSDCFIWNYNEVLITPEDFALQMQKEMDLPKVFIEMIAGSIREQVLLYRNAVEDDTVDTFDNMVLGVYGDKDQEMEDTNQDRENKDQGEKEPNSSEAQQEDKQEEAEDKQENNTEEDTNDKPDENDDQTNVNEPEEKYEIKKQSEPKHGFGDIRIVIKLDIHVGSLYLKDQFEWPLFHQTISPEQFAIQLATELGIGGLETLKEKRQRVSKDLQDQQQVEQDLIRQISDLNMKLDSIKSQIQTKHEIKQQLDLLIRDTEQAYLKIVESSQTLLQVLQKESNSLKNRI</sequence>
<keyword evidence="3" id="KW-0805">Transcription regulation</keyword>
<dbReference type="InterPro" id="IPR006939">
    <property type="entry name" value="SNF5"/>
</dbReference>
<protein>
    <submittedName>
        <fullName evidence="8">SWI SNF, matrix associated, actin dependent regulator of chromatin, sub b, member 1</fullName>
    </submittedName>
</protein>
<dbReference type="GO" id="GO:0000228">
    <property type="term" value="C:nuclear chromosome"/>
    <property type="evidence" value="ECO:0007669"/>
    <property type="project" value="InterPro"/>
</dbReference>
<gene>
    <name evidence="8" type="primary">SMARCB1_2</name>
    <name evidence="8" type="ORF">HK103_007042</name>
</gene>
<dbReference type="PANTHER" id="PTHR10019">
    <property type="entry name" value="SNF5"/>
    <property type="match status" value="1"/>
</dbReference>
<reference evidence="8" key="1">
    <citation type="submission" date="2020-05" db="EMBL/GenBank/DDBJ databases">
        <title>Phylogenomic resolution of chytrid fungi.</title>
        <authorList>
            <person name="Stajich J.E."/>
            <person name="Amses K."/>
            <person name="Simmons R."/>
            <person name="Seto K."/>
            <person name="Myers J."/>
            <person name="Bonds A."/>
            <person name="Quandt C.A."/>
            <person name="Barry K."/>
            <person name="Liu P."/>
            <person name="Grigoriev I."/>
            <person name="Longcore J.E."/>
            <person name="James T.Y."/>
        </authorList>
    </citation>
    <scope>NUCLEOTIDE SEQUENCE</scope>
    <source>
        <strain evidence="8">PLAUS21</strain>
    </source>
</reference>
<feature type="compositionally biased region" description="Basic and acidic residues" evidence="7">
    <location>
        <begin position="186"/>
        <end position="197"/>
    </location>
</feature>
<evidence type="ECO:0000313" key="9">
    <source>
        <dbReference type="Proteomes" id="UP001210925"/>
    </source>
</evidence>
<proteinExistence type="inferred from homology"/>
<feature type="region of interest" description="Disordered" evidence="7">
    <location>
        <begin position="120"/>
        <end position="197"/>
    </location>
</feature>
<feature type="compositionally biased region" description="Acidic residues" evidence="7">
    <location>
        <begin position="154"/>
        <end position="179"/>
    </location>
</feature>
<organism evidence="8 9">
    <name type="scientific">Boothiomyces macroporosus</name>
    <dbReference type="NCBI Taxonomy" id="261099"/>
    <lineage>
        <taxon>Eukaryota</taxon>
        <taxon>Fungi</taxon>
        <taxon>Fungi incertae sedis</taxon>
        <taxon>Chytridiomycota</taxon>
        <taxon>Chytridiomycota incertae sedis</taxon>
        <taxon>Chytridiomycetes</taxon>
        <taxon>Rhizophydiales</taxon>
        <taxon>Terramycetaceae</taxon>
        <taxon>Boothiomyces</taxon>
    </lineage>
</organism>
<keyword evidence="5" id="KW-0539">Nucleus</keyword>
<accession>A0AAD5Y492</accession>
<evidence type="ECO:0000256" key="7">
    <source>
        <dbReference type="SAM" id="MobiDB-lite"/>
    </source>
</evidence>
<feature type="coiled-coil region" evidence="6">
    <location>
        <begin position="251"/>
        <end position="292"/>
    </location>
</feature>
<evidence type="ECO:0000256" key="3">
    <source>
        <dbReference type="ARBA" id="ARBA00023015"/>
    </source>
</evidence>
<dbReference type="AlphaFoldDB" id="A0AAD5Y492"/>
<dbReference type="Pfam" id="PF04855">
    <property type="entry name" value="SNF5"/>
    <property type="match status" value="1"/>
</dbReference>
<comment type="similarity">
    <text evidence="2">Belongs to the SNF5 family.</text>
</comment>
<comment type="subcellular location">
    <subcellularLocation>
        <location evidence="1">Nucleus</location>
    </subcellularLocation>
</comment>
<keyword evidence="4" id="KW-0804">Transcription</keyword>
<evidence type="ECO:0000256" key="5">
    <source>
        <dbReference type="ARBA" id="ARBA00023242"/>
    </source>
</evidence>
<evidence type="ECO:0000256" key="2">
    <source>
        <dbReference type="ARBA" id="ARBA00010239"/>
    </source>
</evidence>
<evidence type="ECO:0000313" key="8">
    <source>
        <dbReference type="EMBL" id="KAJ3254632.1"/>
    </source>
</evidence>
<comment type="caution">
    <text evidence="8">The sequence shown here is derived from an EMBL/GenBank/DDBJ whole genome shotgun (WGS) entry which is preliminary data.</text>
</comment>
<evidence type="ECO:0000256" key="4">
    <source>
        <dbReference type="ARBA" id="ARBA00023163"/>
    </source>
</evidence>
<keyword evidence="6" id="KW-0175">Coiled coil</keyword>
<dbReference type="Proteomes" id="UP001210925">
    <property type="component" value="Unassembled WGS sequence"/>
</dbReference>
<dbReference type="GO" id="GO:0006338">
    <property type="term" value="P:chromatin remodeling"/>
    <property type="evidence" value="ECO:0007669"/>
    <property type="project" value="InterPro"/>
</dbReference>
<name>A0AAD5Y492_9FUNG</name>
<dbReference type="EMBL" id="JADGKB010000081">
    <property type="protein sequence ID" value="KAJ3254632.1"/>
    <property type="molecule type" value="Genomic_DNA"/>
</dbReference>
<evidence type="ECO:0000256" key="1">
    <source>
        <dbReference type="ARBA" id="ARBA00004123"/>
    </source>
</evidence>